<evidence type="ECO:0000313" key="7">
    <source>
        <dbReference type="Proteomes" id="UP000240527"/>
    </source>
</evidence>
<evidence type="ECO:0000256" key="4">
    <source>
        <dbReference type="ARBA" id="ARBA00023163"/>
    </source>
</evidence>
<dbReference type="EMBL" id="CP027850">
    <property type="protein sequence ID" value="AVQ03095.1"/>
    <property type="molecule type" value="Genomic_DNA"/>
</dbReference>
<dbReference type="PRINTS" id="PR00039">
    <property type="entry name" value="HTHLYSR"/>
</dbReference>
<accession>A0ABM6TIU9</accession>
<dbReference type="InterPro" id="IPR036390">
    <property type="entry name" value="WH_DNA-bd_sf"/>
</dbReference>
<dbReference type="Gene3D" id="3.40.190.10">
    <property type="entry name" value="Periplasmic binding protein-like II"/>
    <property type="match status" value="2"/>
</dbReference>
<keyword evidence="4" id="KW-0804">Transcription</keyword>
<dbReference type="Pfam" id="PF00126">
    <property type="entry name" value="HTH_1"/>
    <property type="match status" value="1"/>
</dbReference>
<protein>
    <submittedName>
        <fullName evidence="6">LysR family transcriptional regulator</fullName>
    </submittedName>
</protein>
<organism evidence="6 7">
    <name type="scientific">Caulobacter segnis</name>
    <dbReference type="NCBI Taxonomy" id="88688"/>
    <lineage>
        <taxon>Bacteria</taxon>
        <taxon>Pseudomonadati</taxon>
        <taxon>Pseudomonadota</taxon>
        <taxon>Alphaproteobacteria</taxon>
        <taxon>Caulobacterales</taxon>
        <taxon>Caulobacteraceae</taxon>
        <taxon>Caulobacter</taxon>
    </lineage>
</organism>
<dbReference type="PANTHER" id="PTHR30126">
    <property type="entry name" value="HTH-TYPE TRANSCRIPTIONAL REGULATOR"/>
    <property type="match status" value="1"/>
</dbReference>
<evidence type="ECO:0000259" key="5">
    <source>
        <dbReference type="PROSITE" id="PS50931"/>
    </source>
</evidence>
<comment type="similarity">
    <text evidence="1">Belongs to the LysR transcriptional regulatory family.</text>
</comment>
<dbReference type="PROSITE" id="PS50931">
    <property type="entry name" value="HTH_LYSR"/>
    <property type="match status" value="1"/>
</dbReference>
<dbReference type="Pfam" id="PF03466">
    <property type="entry name" value="LysR_substrate"/>
    <property type="match status" value="1"/>
</dbReference>
<keyword evidence="7" id="KW-1185">Reference proteome</keyword>
<dbReference type="InterPro" id="IPR000847">
    <property type="entry name" value="LysR_HTH_N"/>
</dbReference>
<proteinExistence type="inferred from homology"/>
<reference evidence="6 7" key="1">
    <citation type="journal article" date="2015" name="Biotechnol. Bioeng.">
        <title>Genome sequence and phenotypic characterization of Caulobacter segnis.</title>
        <authorList>
            <person name="Patel S."/>
            <person name="Fletcher B."/>
            <person name="Scott D.C."/>
            <person name="Ely B."/>
        </authorList>
    </citation>
    <scope>NUCLEOTIDE SEQUENCE [LARGE SCALE GENOMIC DNA]</scope>
    <source>
        <strain evidence="6 7">TK0059</strain>
    </source>
</reference>
<dbReference type="InterPro" id="IPR005119">
    <property type="entry name" value="LysR_subst-bd"/>
</dbReference>
<evidence type="ECO:0000256" key="2">
    <source>
        <dbReference type="ARBA" id="ARBA00023015"/>
    </source>
</evidence>
<dbReference type="InterPro" id="IPR036388">
    <property type="entry name" value="WH-like_DNA-bd_sf"/>
</dbReference>
<gene>
    <name evidence="6" type="ORF">B7G68_15300</name>
</gene>
<dbReference type="PANTHER" id="PTHR30126:SF2">
    <property type="entry name" value="HTH-TYPE TRANSCRIPTIONAL REGULATOR YJIE"/>
    <property type="match status" value="1"/>
</dbReference>
<keyword evidence="3" id="KW-0238">DNA-binding</keyword>
<evidence type="ECO:0000313" key="6">
    <source>
        <dbReference type="EMBL" id="AVQ03095.1"/>
    </source>
</evidence>
<sequence>MELDWLEDYLALVRHQHFGRAAEARNVSQPAFSRRIRLLETWLGAPLFNRDTHRVALTPAGEQWRASAEDLLRRLYLGRDEVRAVAEGFVSTLRFASTHALSITFFPRWLEEIEAERPLGSTVSLVTDNMAGCERMMLQGQTQFLLCHHHPSTPVSFLPNYFTSLDVGADTLVPVSAPDLEDPTRPRFALPGNQETPVPYLAFTEVSGMGRILTSVLALERSSIWLNTTFSAHVATVLAAMARAGRGLAWLPLSLIASDLERGVLVRAGETRWDVPIDIRLFRPRARQNAAAEAFWTRLKQRDDSAPPPPSA</sequence>
<evidence type="ECO:0000256" key="3">
    <source>
        <dbReference type="ARBA" id="ARBA00023125"/>
    </source>
</evidence>
<dbReference type="SUPFAM" id="SSF46785">
    <property type="entry name" value="Winged helix' DNA-binding domain"/>
    <property type="match status" value="1"/>
</dbReference>
<evidence type="ECO:0000256" key="1">
    <source>
        <dbReference type="ARBA" id="ARBA00009437"/>
    </source>
</evidence>
<feature type="domain" description="HTH lysR-type" evidence="5">
    <location>
        <begin position="1"/>
        <end position="58"/>
    </location>
</feature>
<dbReference type="Proteomes" id="UP000240527">
    <property type="component" value="Chromosome"/>
</dbReference>
<name>A0ABM6TIU9_9CAUL</name>
<dbReference type="Gene3D" id="1.10.10.10">
    <property type="entry name" value="Winged helix-like DNA-binding domain superfamily/Winged helix DNA-binding domain"/>
    <property type="match status" value="1"/>
</dbReference>
<dbReference type="SUPFAM" id="SSF53850">
    <property type="entry name" value="Periplasmic binding protein-like II"/>
    <property type="match status" value="1"/>
</dbReference>
<keyword evidence="2" id="KW-0805">Transcription regulation</keyword>